<feature type="region of interest" description="Disordered" evidence="7">
    <location>
        <begin position="334"/>
        <end position="405"/>
    </location>
</feature>
<evidence type="ECO:0000256" key="2">
    <source>
        <dbReference type="ARBA" id="ARBA00023006"/>
    </source>
</evidence>
<dbReference type="InParanoid" id="A0A3P8XHI1"/>
<dbReference type="GO" id="GO:0006631">
    <property type="term" value="P:fatty acid metabolic process"/>
    <property type="evidence" value="ECO:0007669"/>
    <property type="project" value="TreeGrafter"/>
</dbReference>
<evidence type="ECO:0000256" key="5">
    <source>
        <dbReference type="ARBA" id="ARBA00025481"/>
    </source>
</evidence>
<evidence type="ECO:0000256" key="3">
    <source>
        <dbReference type="ARBA" id="ARBA00023054"/>
    </source>
</evidence>
<dbReference type="GO" id="GO:0000425">
    <property type="term" value="P:pexophagy"/>
    <property type="evidence" value="ECO:0007669"/>
    <property type="project" value="InterPro"/>
</dbReference>
<evidence type="ECO:0000256" key="6">
    <source>
        <dbReference type="PIRNR" id="PIRNR002412"/>
    </source>
</evidence>
<dbReference type="PRINTS" id="PR00689">
    <property type="entry name" value="ACOABINDINGP"/>
</dbReference>
<feature type="compositionally biased region" description="Gly residues" evidence="7">
    <location>
        <begin position="338"/>
        <end position="349"/>
    </location>
</feature>
<evidence type="ECO:0000256" key="8">
    <source>
        <dbReference type="SAM" id="Phobius"/>
    </source>
</evidence>
<accession>A0A3P8XHI1</accession>
<dbReference type="Gene3D" id="1.20.80.10">
    <property type="match status" value="1"/>
</dbReference>
<keyword evidence="8" id="KW-0812">Transmembrane</keyword>
<feature type="compositionally biased region" description="Polar residues" evidence="7">
    <location>
        <begin position="243"/>
        <end position="252"/>
    </location>
</feature>
<comment type="similarity">
    <text evidence="1">Belongs to the ATG37 family.</text>
</comment>
<organism evidence="10 11">
    <name type="scientific">Esox lucius</name>
    <name type="common">Northern pike</name>
    <dbReference type="NCBI Taxonomy" id="8010"/>
    <lineage>
        <taxon>Eukaryota</taxon>
        <taxon>Metazoa</taxon>
        <taxon>Chordata</taxon>
        <taxon>Craniata</taxon>
        <taxon>Vertebrata</taxon>
        <taxon>Euteleostomi</taxon>
        <taxon>Actinopterygii</taxon>
        <taxon>Neopterygii</taxon>
        <taxon>Teleostei</taxon>
        <taxon>Protacanthopterygii</taxon>
        <taxon>Esociformes</taxon>
        <taxon>Esocidae</taxon>
        <taxon>Esox</taxon>
    </lineage>
</organism>
<dbReference type="OrthoDB" id="71307at2759"/>
<feature type="compositionally biased region" description="Basic and acidic residues" evidence="7">
    <location>
        <begin position="355"/>
        <end position="373"/>
    </location>
</feature>
<dbReference type="Proteomes" id="UP000265140">
    <property type="component" value="Chromosome 5"/>
</dbReference>
<gene>
    <name evidence="10" type="primary">ACBD4</name>
</gene>
<dbReference type="RefSeq" id="XP_019902060.1">
    <property type="nucleotide sequence ID" value="XM_020046501.3"/>
</dbReference>
<feature type="compositionally biased region" description="Gly residues" evidence="7">
    <location>
        <begin position="388"/>
        <end position="403"/>
    </location>
</feature>
<dbReference type="PANTHER" id="PTHR23310:SF53">
    <property type="entry name" value="ACYL-COA-BINDING DOMAIN-CONTAINING PROTEIN 4"/>
    <property type="match status" value="1"/>
</dbReference>
<evidence type="ECO:0000256" key="7">
    <source>
        <dbReference type="SAM" id="MobiDB-lite"/>
    </source>
</evidence>
<dbReference type="GO" id="GO:0005737">
    <property type="term" value="C:cytoplasm"/>
    <property type="evidence" value="ECO:0007669"/>
    <property type="project" value="TreeGrafter"/>
</dbReference>
<dbReference type="PROSITE" id="PS51228">
    <property type="entry name" value="ACB_2"/>
    <property type="match status" value="1"/>
</dbReference>
<reference evidence="10" key="3">
    <citation type="submission" date="2025-08" db="UniProtKB">
        <authorList>
            <consortium name="Ensembl"/>
        </authorList>
    </citation>
    <scope>IDENTIFICATION</scope>
</reference>
<feature type="transmembrane region" description="Helical" evidence="8">
    <location>
        <begin position="481"/>
        <end position="498"/>
    </location>
</feature>
<feature type="region of interest" description="Disordered" evidence="7">
    <location>
        <begin position="211"/>
        <end position="265"/>
    </location>
</feature>
<comment type="function">
    <text evidence="5">Acyl-CoA binding protein which acts as the peroxisome receptor for pexophagy but is dispensable for aggrephagy and nonselective autophagy. Binds medium- and long-chain acyl-CoA esters.</text>
</comment>
<dbReference type="Bgee" id="ENSELUG00000005215">
    <property type="expression patterns" value="Expressed in liver and 14 other cell types or tissues"/>
</dbReference>
<dbReference type="CTD" id="79777"/>
<reference evidence="11" key="1">
    <citation type="journal article" date="2014" name="PLoS ONE">
        <title>The genome and linkage map of the northern pike (Esox lucius): conserved synteny revealed between the salmonid sister group and the Neoteleostei.</title>
        <authorList>
            <person name="Rondeau E.B."/>
            <person name="Minkley D.R."/>
            <person name="Leong J.S."/>
            <person name="Messmer A.M."/>
            <person name="Jantzen J.R."/>
            <person name="von Schalburg K.R."/>
            <person name="Lemon C."/>
            <person name="Bird N.H."/>
            <person name="Koop B.F."/>
        </authorList>
    </citation>
    <scope>NUCLEOTIDE SEQUENCE</scope>
</reference>
<evidence type="ECO:0000313" key="10">
    <source>
        <dbReference type="Ensembl" id="ENSELUP00000004037.1"/>
    </source>
</evidence>
<dbReference type="OMA" id="WRPCLQC"/>
<feature type="compositionally biased region" description="Basic and acidic residues" evidence="7">
    <location>
        <begin position="214"/>
        <end position="235"/>
    </location>
</feature>
<dbReference type="PANTHER" id="PTHR23310">
    <property type="entry name" value="ACYL-COA-BINDING PROTEIN, ACBP"/>
    <property type="match status" value="1"/>
</dbReference>
<dbReference type="InterPro" id="IPR014352">
    <property type="entry name" value="FERM/acyl-CoA-bd_prot_sf"/>
</dbReference>
<name>A0A3P8XHI1_ESOLU</name>
<reference evidence="10" key="2">
    <citation type="submission" date="2020-02" db="EMBL/GenBank/DDBJ databases">
        <title>Esox lucius (northern pike) genome, fEsoLuc1, primary haplotype.</title>
        <authorList>
            <person name="Myers G."/>
            <person name="Karagic N."/>
            <person name="Meyer A."/>
            <person name="Pippel M."/>
            <person name="Reichard M."/>
            <person name="Winkler S."/>
            <person name="Tracey A."/>
            <person name="Sims Y."/>
            <person name="Howe K."/>
            <person name="Rhie A."/>
            <person name="Formenti G."/>
            <person name="Durbin R."/>
            <person name="Fedrigo O."/>
            <person name="Jarvis E.D."/>
        </authorList>
    </citation>
    <scope>NUCLEOTIDE SEQUENCE [LARGE SCALE GENOMIC DNA]</scope>
</reference>
<dbReference type="AlphaFoldDB" id="A0A3P8XHI1"/>
<dbReference type="STRING" id="8010.ENSELUP00000004037"/>
<reference evidence="10" key="4">
    <citation type="submission" date="2025-09" db="UniProtKB">
        <authorList>
            <consortium name="Ensembl"/>
        </authorList>
    </citation>
    <scope>IDENTIFICATION</scope>
</reference>
<dbReference type="SUPFAM" id="SSF47027">
    <property type="entry name" value="Acyl-CoA binding protein"/>
    <property type="match status" value="1"/>
</dbReference>
<dbReference type="InterPro" id="IPR000582">
    <property type="entry name" value="Acyl-CoA-binding_protein"/>
</dbReference>
<evidence type="ECO:0000256" key="4">
    <source>
        <dbReference type="ARBA" id="ARBA00023121"/>
    </source>
</evidence>
<dbReference type="PIRSF" id="PIRSF002412">
    <property type="entry name" value="MA_DBI"/>
    <property type="match status" value="1"/>
</dbReference>
<keyword evidence="2" id="KW-0072">Autophagy</keyword>
<protein>
    <recommendedName>
        <fullName evidence="6">Acyl-CoA-binding domain-containing protein 5</fullName>
    </recommendedName>
</protein>
<dbReference type="Ensembl" id="ENSELUT00000013032.3">
    <property type="protein sequence ID" value="ENSELUP00000004037.1"/>
    <property type="gene ID" value="ENSELUG00000005215.3"/>
</dbReference>
<evidence type="ECO:0000256" key="1">
    <source>
        <dbReference type="ARBA" id="ARBA00010310"/>
    </source>
</evidence>
<feature type="domain" description="ACB" evidence="9">
    <location>
        <begin position="27"/>
        <end position="116"/>
    </location>
</feature>
<sequence length="509" mass="56334">MPRGCAIERRPFAMPVPVSVMAESMDHQKRFKAAVDVIHNLPKNGSYRPSYEVMLRFYSLYKQAVCGPCTVSRPGFWDPVGRYKWDAWNRLGNMNSESAMAAYVEEMKKVAQEETAGRCRRQSRPGFLCDSAGVKPGVIDTMPMNEKTASLFHHFEPLYVVIDDMPRPPTTLLDLRDIKCTDKAASLVEFEQKTGTQKEPVPEEELAMDLVPAQREESESRPIMKDVPLADKVTDPEEVPGRTQLQSDNSAGDGQEPVPELIPSDGAVMPEVLLLTSDSESEIFVDSVDSVELLENIQVVEIPKLKSNGLHNGHEYSGSSSFRSDHMETAFEVTQVGSGKGGEGAGNAGGPPMRRSREAGRDGLRDQRWRERGVPQGSPRRPGRESLGPGGGAGRGGGDGSEGGAERLQDVQVQQQILLALRRLREDMQSVMERLEAVERLAASQAQNLDWRPSCLHCAASATQSEEESWWPFPDVSGRTMLLLLFWPLLAQGLVFLMRRGQKKSRIST</sequence>
<dbReference type="FunFam" id="1.20.80.10:FF:000010">
    <property type="entry name" value="Acyl-CoA-binding domain-containing protein 5"/>
    <property type="match status" value="1"/>
</dbReference>
<dbReference type="Pfam" id="PF00887">
    <property type="entry name" value="ACBP"/>
    <property type="match status" value="1"/>
</dbReference>
<keyword evidence="3" id="KW-0175">Coiled coil</keyword>
<proteinExistence type="inferred from homology"/>
<keyword evidence="8" id="KW-0472">Membrane</keyword>
<keyword evidence="6" id="KW-0813">Transport</keyword>
<evidence type="ECO:0000313" key="11">
    <source>
        <dbReference type="Proteomes" id="UP000265140"/>
    </source>
</evidence>
<dbReference type="RefSeq" id="XP_019902059.1">
    <property type="nucleotide sequence ID" value="XM_020046500.3"/>
</dbReference>
<keyword evidence="4 6" id="KW-0446">Lipid-binding</keyword>
<dbReference type="GeneTree" id="ENSGT00940000160739"/>
<dbReference type="InterPro" id="IPR035984">
    <property type="entry name" value="Acyl-CoA-binding_sf"/>
</dbReference>
<keyword evidence="8" id="KW-1133">Transmembrane helix</keyword>
<evidence type="ECO:0000259" key="9">
    <source>
        <dbReference type="PROSITE" id="PS51228"/>
    </source>
</evidence>
<dbReference type="GO" id="GO:0000062">
    <property type="term" value="F:fatty-acyl-CoA binding"/>
    <property type="evidence" value="ECO:0007669"/>
    <property type="project" value="InterPro"/>
</dbReference>
<keyword evidence="11" id="KW-1185">Reference proteome</keyword>
<dbReference type="GeneID" id="105030380"/>
<dbReference type="InterPro" id="IPR016347">
    <property type="entry name" value="ACBD5"/>
</dbReference>